<keyword evidence="2" id="KW-1185">Reference proteome</keyword>
<proteinExistence type="predicted"/>
<comment type="caution">
    <text evidence="1">The sequence shown here is derived from an EMBL/GenBank/DDBJ whole genome shotgun (WGS) entry which is preliminary data.</text>
</comment>
<dbReference type="EMBL" id="JAMQKB010000003">
    <property type="protein sequence ID" value="MDC3423877.1"/>
    <property type="molecule type" value="Genomic_DNA"/>
</dbReference>
<dbReference type="Proteomes" id="UP001145050">
    <property type="component" value="Unassembled WGS sequence"/>
</dbReference>
<organism evidence="1 2">
    <name type="scientific">Terrihalobacillus insolitus</name>
    <dbReference type="NCBI Taxonomy" id="2950438"/>
    <lineage>
        <taxon>Bacteria</taxon>
        <taxon>Bacillati</taxon>
        <taxon>Bacillota</taxon>
        <taxon>Bacilli</taxon>
        <taxon>Bacillales</taxon>
        <taxon>Bacillaceae</taxon>
        <taxon>Terrihalobacillus</taxon>
    </lineage>
</organism>
<dbReference type="AlphaFoldDB" id="A0A9X4AL06"/>
<sequence>MNDFKKFAGEGYRIHVFIEKNPIPKEVDVLWNYNKYENWTGTQIFRAIDGEYKANYLETFDAESYPFYLVVSKNGIEIQSNSLNEVEQFYEELEGN</sequence>
<dbReference type="RefSeq" id="WP_272435656.1">
    <property type="nucleotide sequence ID" value="NZ_JAMQKB010000003.1"/>
</dbReference>
<evidence type="ECO:0000313" key="1">
    <source>
        <dbReference type="EMBL" id="MDC3423877.1"/>
    </source>
</evidence>
<protein>
    <submittedName>
        <fullName evidence="1">Uncharacterized protein</fullName>
    </submittedName>
</protein>
<reference evidence="1" key="1">
    <citation type="submission" date="2022-06" db="EMBL/GenBank/DDBJ databases">
        <title>Aquibacillus sp. a new bacterium isolated from soil saline samples.</title>
        <authorList>
            <person name="Galisteo C."/>
            <person name="De La Haba R."/>
            <person name="Sanchez-Porro C."/>
            <person name="Ventosa A."/>
        </authorList>
    </citation>
    <scope>NUCLEOTIDE SEQUENCE</scope>
    <source>
        <strain evidence="1">3ASR75-11</strain>
    </source>
</reference>
<name>A0A9X4AL06_9BACI</name>
<evidence type="ECO:0000313" key="2">
    <source>
        <dbReference type="Proteomes" id="UP001145050"/>
    </source>
</evidence>
<gene>
    <name evidence="1" type="ORF">NC797_05050</name>
</gene>
<accession>A0A9X4AL06</accession>